<dbReference type="VEuPathDB" id="FungiDB:I7I53_10447"/>
<dbReference type="EMBL" id="CP069102">
    <property type="protein sequence ID" value="QSS49929.1"/>
    <property type="molecule type" value="Genomic_DNA"/>
</dbReference>
<sequence>MLESWLLIPSSRRPDVGCPTSKANVGVTSIPATYCGSNVTSLGGISRPSFSLSLSSALGKHQRTAPTSGERSSAGKTCCQRKAKKFFAARPMLAVPSRQGPPGPVASGEQVHKHRAQATKIACSDRPLCLISLYVRTSYCAVVGAEMCVHREMGTHQPGFCKCRWRESSRLVLVP</sequence>
<dbReference type="AlphaFoldDB" id="A0A8A1L738"/>
<evidence type="ECO:0000313" key="2">
    <source>
        <dbReference type="Proteomes" id="UP000663419"/>
    </source>
</evidence>
<name>A0A8A1L738_AJEC8</name>
<dbReference type="Proteomes" id="UP000663419">
    <property type="component" value="Chromosome 1"/>
</dbReference>
<evidence type="ECO:0000313" key="1">
    <source>
        <dbReference type="EMBL" id="QSS49929.1"/>
    </source>
</evidence>
<reference evidence="1" key="1">
    <citation type="submission" date="2021-01" db="EMBL/GenBank/DDBJ databases">
        <title>Chromosome-level genome assembly of a human fungal pathogen reveals clustering of transcriptionally co-regulated genes.</title>
        <authorList>
            <person name="Voorhies M."/>
            <person name="Cohen S."/>
            <person name="Shea T.P."/>
            <person name="Petrus S."/>
            <person name="Munoz J.F."/>
            <person name="Poplawski S."/>
            <person name="Goldman W.E."/>
            <person name="Michael T."/>
            <person name="Cuomo C.A."/>
            <person name="Sil A."/>
            <person name="Beyhan S."/>
        </authorList>
    </citation>
    <scope>NUCLEOTIDE SEQUENCE</scope>
    <source>
        <strain evidence="1">H88</strain>
    </source>
</reference>
<gene>
    <name evidence="1" type="ORF">I7I53_10447</name>
</gene>
<protein>
    <submittedName>
        <fullName evidence="1">Uncharacterized protein</fullName>
    </submittedName>
</protein>
<organism evidence="1 2">
    <name type="scientific">Ajellomyces capsulatus (strain H88)</name>
    <name type="common">Darling's disease fungus</name>
    <name type="synonym">Histoplasma capsulatum</name>
    <dbReference type="NCBI Taxonomy" id="544711"/>
    <lineage>
        <taxon>Eukaryota</taxon>
        <taxon>Fungi</taxon>
        <taxon>Dikarya</taxon>
        <taxon>Ascomycota</taxon>
        <taxon>Pezizomycotina</taxon>
        <taxon>Eurotiomycetes</taxon>
        <taxon>Eurotiomycetidae</taxon>
        <taxon>Onygenales</taxon>
        <taxon>Ajellomycetaceae</taxon>
        <taxon>Histoplasma</taxon>
    </lineage>
</organism>
<proteinExistence type="predicted"/>
<accession>A0A8A1L738</accession>